<dbReference type="CDD" id="cd01174">
    <property type="entry name" value="ribokinase"/>
    <property type="match status" value="1"/>
</dbReference>
<feature type="binding site" evidence="12">
    <location>
        <position position="241"/>
    </location>
    <ligand>
        <name>substrate</name>
    </ligand>
</feature>
<reference evidence="14 15" key="1">
    <citation type="submission" date="2016-07" db="EMBL/GenBank/DDBJ databases">
        <title>Bacillus oceanisediminis whole genome.</title>
        <authorList>
            <person name="Pal Y."/>
            <person name="Verma A."/>
            <person name="Mual P."/>
            <person name="Srinivasan K."/>
        </authorList>
    </citation>
    <scope>NUCLEOTIDE SEQUENCE [LARGE SCALE GENOMIC DNA]</scope>
    <source>
        <strain evidence="14 15">Bhandara28</strain>
    </source>
</reference>
<feature type="binding site" evidence="12">
    <location>
        <begin position="37"/>
        <end position="41"/>
    </location>
    <ligand>
        <name>substrate</name>
    </ligand>
</feature>
<dbReference type="EC" id="2.7.1.15" evidence="2 12"/>
<evidence type="ECO:0000256" key="6">
    <source>
        <dbReference type="ARBA" id="ARBA00022741"/>
    </source>
</evidence>
<keyword evidence="11 12" id="KW-0119">Carbohydrate metabolism</keyword>
<evidence type="ECO:0000256" key="3">
    <source>
        <dbReference type="ARBA" id="ARBA00016943"/>
    </source>
</evidence>
<feature type="active site" description="Proton acceptor" evidence="12">
    <location>
        <position position="241"/>
    </location>
</feature>
<keyword evidence="10 12" id="KW-0630">Potassium</keyword>
<dbReference type="EMBL" id="MBRJ01000012">
    <property type="protein sequence ID" value="OHX49179.1"/>
    <property type="molecule type" value="Genomic_DNA"/>
</dbReference>
<dbReference type="SUPFAM" id="SSF53613">
    <property type="entry name" value="Ribokinase-like"/>
    <property type="match status" value="1"/>
</dbReference>
<dbReference type="PANTHER" id="PTHR10584">
    <property type="entry name" value="SUGAR KINASE"/>
    <property type="match status" value="1"/>
</dbReference>
<feature type="binding site" evidence="12">
    <location>
        <position position="274"/>
    </location>
    <ligand>
        <name>K(+)</name>
        <dbReference type="ChEBI" id="CHEBI:29103"/>
    </ligand>
</feature>
<name>A0ABX3CW87_9BACI</name>
<organism evidence="14 15">
    <name type="scientific">Cytobacillus oceanisediminis</name>
    <dbReference type="NCBI Taxonomy" id="665099"/>
    <lineage>
        <taxon>Bacteria</taxon>
        <taxon>Bacillati</taxon>
        <taxon>Bacillota</taxon>
        <taxon>Bacilli</taxon>
        <taxon>Bacillales</taxon>
        <taxon>Bacillaceae</taxon>
        <taxon>Cytobacillus</taxon>
    </lineage>
</organism>
<keyword evidence="8 12" id="KW-0067">ATP-binding</keyword>
<gene>
    <name evidence="12" type="primary">rbsK</name>
    <name evidence="14" type="ORF">BBV17_00245</name>
</gene>
<comment type="pathway">
    <text evidence="12">Carbohydrate metabolism; D-ribose degradation; D-ribose 5-phosphate from beta-D-ribopyranose: step 2/2.</text>
</comment>
<dbReference type="InterPro" id="IPR029056">
    <property type="entry name" value="Ribokinase-like"/>
</dbReference>
<evidence type="ECO:0000256" key="12">
    <source>
        <dbReference type="HAMAP-Rule" id="MF_01987"/>
    </source>
</evidence>
<feature type="binding site" evidence="12">
    <location>
        <begin position="209"/>
        <end position="214"/>
    </location>
    <ligand>
        <name>ATP</name>
        <dbReference type="ChEBI" id="CHEBI:30616"/>
    </ligand>
</feature>
<proteinExistence type="inferred from homology"/>
<evidence type="ECO:0000313" key="14">
    <source>
        <dbReference type="EMBL" id="OHX49179.1"/>
    </source>
</evidence>
<evidence type="ECO:0000256" key="10">
    <source>
        <dbReference type="ARBA" id="ARBA00022958"/>
    </source>
</evidence>
<keyword evidence="4 12" id="KW-0808">Transferase</keyword>
<comment type="similarity">
    <text evidence="1">Belongs to the carbohydrate kinase pfkB family.</text>
</comment>
<keyword evidence="12" id="KW-0963">Cytoplasm</keyword>
<dbReference type="Pfam" id="PF00294">
    <property type="entry name" value="PfkB"/>
    <property type="match status" value="1"/>
</dbReference>
<evidence type="ECO:0000259" key="13">
    <source>
        <dbReference type="Pfam" id="PF00294"/>
    </source>
</evidence>
<dbReference type="InterPro" id="IPR002139">
    <property type="entry name" value="Ribo/fructo_kinase"/>
</dbReference>
<dbReference type="Gene3D" id="3.40.1190.20">
    <property type="match status" value="1"/>
</dbReference>
<evidence type="ECO:0000256" key="2">
    <source>
        <dbReference type="ARBA" id="ARBA00012035"/>
    </source>
</evidence>
<comment type="caution">
    <text evidence="14">The sequence shown here is derived from an EMBL/GenBank/DDBJ whole genome shotgun (WGS) entry which is preliminary data.</text>
</comment>
<keyword evidence="7 12" id="KW-0418">Kinase</keyword>
<comment type="function">
    <text evidence="12">Catalyzes the phosphorylation of ribose at O-5 in a reaction requiring ATP and magnesium. The resulting D-ribose-5-phosphate can then be used either for sythesis of nucleotides, histidine, and tryptophan, or as a component of the pentose phosphate pathway.</text>
</comment>
<comment type="subcellular location">
    <subcellularLocation>
        <location evidence="12">Cytoplasm</location>
    </subcellularLocation>
</comment>
<feature type="binding site" evidence="12">
    <location>
        <position position="181"/>
    </location>
    <ligand>
        <name>ATP</name>
        <dbReference type="ChEBI" id="CHEBI:30616"/>
    </ligand>
</feature>
<dbReference type="Proteomes" id="UP000180194">
    <property type="component" value="Unassembled WGS sequence"/>
</dbReference>
<dbReference type="PANTHER" id="PTHR10584:SF166">
    <property type="entry name" value="RIBOKINASE"/>
    <property type="match status" value="1"/>
</dbReference>
<evidence type="ECO:0000256" key="7">
    <source>
        <dbReference type="ARBA" id="ARBA00022777"/>
    </source>
</evidence>
<evidence type="ECO:0000256" key="11">
    <source>
        <dbReference type="ARBA" id="ARBA00023277"/>
    </source>
</evidence>
<evidence type="ECO:0000256" key="4">
    <source>
        <dbReference type="ARBA" id="ARBA00022679"/>
    </source>
</evidence>
<evidence type="ECO:0000256" key="8">
    <source>
        <dbReference type="ARBA" id="ARBA00022840"/>
    </source>
</evidence>
<feature type="binding site" evidence="12">
    <location>
        <position position="137"/>
    </location>
    <ligand>
        <name>substrate</name>
    </ligand>
</feature>
<comment type="catalytic activity">
    <reaction evidence="12">
        <text>D-ribose + ATP = D-ribose 5-phosphate + ADP + H(+)</text>
        <dbReference type="Rhea" id="RHEA:13697"/>
        <dbReference type="ChEBI" id="CHEBI:15378"/>
        <dbReference type="ChEBI" id="CHEBI:30616"/>
        <dbReference type="ChEBI" id="CHEBI:47013"/>
        <dbReference type="ChEBI" id="CHEBI:78346"/>
        <dbReference type="ChEBI" id="CHEBI:456216"/>
        <dbReference type="EC" id="2.7.1.15"/>
    </reaction>
</comment>
<comment type="similarity">
    <text evidence="12">Belongs to the carbohydrate kinase PfkB family. Ribokinase subfamily.</text>
</comment>
<dbReference type="HAMAP" id="MF_01987">
    <property type="entry name" value="Ribokinase"/>
    <property type="match status" value="1"/>
</dbReference>
<feature type="binding site" evidence="12">
    <location>
        <position position="237"/>
    </location>
    <ligand>
        <name>K(+)</name>
        <dbReference type="ChEBI" id="CHEBI:29103"/>
    </ligand>
</feature>
<evidence type="ECO:0000256" key="5">
    <source>
        <dbReference type="ARBA" id="ARBA00022723"/>
    </source>
</evidence>
<evidence type="ECO:0000256" key="1">
    <source>
        <dbReference type="ARBA" id="ARBA00005380"/>
    </source>
</evidence>
<keyword evidence="5 12" id="KW-0479">Metal-binding</keyword>
<accession>A0ABX3CW87</accession>
<keyword evidence="6 12" id="KW-0547">Nucleotide-binding</keyword>
<dbReference type="InterPro" id="IPR002173">
    <property type="entry name" value="Carboh/pur_kinase_PfkB_CS"/>
</dbReference>
<dbReference type="InterPro" id="IPR011877">
    <property type="entry name" value="Ribokinase"/>
</dbReference>
<comment type="cofactor">
    <cofactor evidence="12">
        <name>Mg(2+)</name>
        <dbReference type="ChEBI" id="CHEBI:18420"/>
    </cofactor>
    <text evidence="12">Requires a divalent cation, most likely magnesium in vivo, as an electrophilic catalyst to aid phosphoryl group transfer. It is the chelate of the metal and the nucleotide that is the actual substrate.</text>
</comment>
<feature type="domain" description="Carbohydrate kinase PfkB" evidence="13">
    <location>
        <begin position="2"/>
        <end position="283"/>
    </location>
</feature>
<comment type="caution">
    <text evidence="12">Lacks conserved residue(s) required for the propagation of feature annotation.</text>
</comment>
<keyword evidence="15" id="KW-1185">Reference proteome</keyword>
<keyword evidence="9 12" id="KW-0460">Magnesium</keyword>
<feature type="binding site" evidence="12">
    <location>
        <position position="271"/>
    </location>
    <ligand>
        <name>K(+)</name>
        <dbReference type="ChEBI" id="CHEBI:29103"/>
    </ligand>
</feature>
<comment type="activity regulation">
    <text evidence="12">Activated by a monovalent cation that binds near, but not in, the active site. The most likely occupant of the site in vivo is potassium. Ion binding induces a conformational change that may alter substrate affinity.</text>
</comment>
<dbReference type="RefSeq" id="WP_009331798.1">
    <property type="nucleotide sequence ID" value="NZ_CP062790.1"/>
</dbReference>
<evidence type="ECO:0000256" key="9">
    <source>
        <dbReference type="ARBA" id="ARBA00022842"/>
    </source>
</evidence>
<feature type="binding site" evidence="12">
    <location>
        <begin position="9"/>
        <end position="11"/>
    </location>
    <ligand>
        <name>substrate</name>
    </ligand>
</feature>
<sequence>MITVLGSINMDLVTITNKDPLLGETVIGEHFSTIPGGKGANQAVAAAKLGAEVQMIGRVGDDLFGNEYLTHLRNLGISTDSVKPVTHGKTGIASITVYEGDNKIIVVPGANLQLTPNVVEEYKEEIVKSDWLLLQFEIPLESVEKALEIAHQGGVKVILNPAPFEQIPKHWFEMITYLTPNEYEAEELFSLYKNDQDVLNSLIDKLVITKGAQGVLLYDGKKEVTIPALKVETVDTTGAGDTFNGALAVALSEGNDLKSACEFAVKAAALSVTKLGAQSGMPSRDEVNRLQEK</sequence>
<dbReference type="PROSITE" id="PS00584">
    <property type="entry name" value="PFKB_KINASES_2"/>
    <property type="match status" value="1"/>
</dbReference>
<feature type="binding site" evidence="12">
    <location>
        <position position="276"/>
    </location>
    <ligand>
        <name>K(+)</name>
        <dbReference type="ChEBI" id="CHEBI:29103"/>
    </ligand>
</feature>
<dbReference type="NCBIfam" id="TIGR02152">
    <property type="entry name" value="D_ribokin_bact"/>
    <property type="match status" value="1"/>
</dbReference>
<feature type="binding site" evidence="12">
    <location>
        <begin position="240"/>
        <end position="241"/>
    </location>
    <ligand>
        <name>ATP</name>
        <dbReference type="ChEBI" id="CHEBI:30616"/>
    </ligand>
</feature>
<protein>
    <recommendedName>
        <fullName evidence="3 12">Ribokinase</fullName>
        <shortName evidence="12">RK</shortName>
        <ecNumber evidence="2 12">2.7.1.15</ecNumber>
    </recommendedName>
</protein>
<evidence type="ECO:0000313" key="15">
    <source>
        <dbReference type="Proteomes" id="UP000180194"/>
    </source>
</evidence>
<feature type="binding site" evidence="12">
    <location>
        <position position="235"/>
    </location>
    <ligand>
        <name>K(+)</name>
        <dbReference type="ChEBI" id="CHEBI:29103"/>
    </ligand>
</feature>
<comment type="subunit">
    <text evidence="12">Homodimer.</text>
</comment>
<dbReference type="PRINTS" id="PR00990">
    <property type="entry name" value="RIBOKINASE"/>
</dbReference>
<dbReference type="InterPro" id="IPR011611">
    <property type="entry name" value="PfkB_dom"/>
</dbReference>